<name>A0A7Y0DZT6_9PROT</name>
<feature type="domain" description="PII-uridylyltransferase/Glutamine-synthetase adenylyltransferase" evidence="9">
    <location>
        <begin position="842"/>
        <end position="967"/>
    </location>
</feature>
<comment type="function">
    <text evidence="7">Involved in the regulation of glutamine synthetase GlnA, a key enzyme in the process to assimilate ammonia. When cellular nitrogen levels are high, the C-terminal adenylyl transferase (AT) inactivates GlnA by covalent transfer of an adenylyl group from ATP to specific tyrosine residue of GlnA, thus reducing its activity. Conversely, when nitrogen levels are low, the N-terminal adenylyl removase (AR) activates GlnA by removing the adenylyl group by phosphorolysis, increasing its activity. The regulatory region of GlnE binds the signal transduction protein PII (GlnB) which indicates the nitrogen status of the cell.</text>
</comment>
<dbReference type="GO" id="GO:0000287">
    <property type="term" value="F:magnesium ion binding"/>
    <property type="evidence" value="ECO:0007669"/>
    <property type="project" value="UniProtKB-UniRule"/>
</dbReference>
<protein>
    <recommendedName>
        <fullName evidence="7">Bifunctional glutamine synthetase adenylyltransferase/adenylyl-removing enzyme</fullName>
    </recommendedName>
    <alternativeName>
        <fullName evidence="7">ATP:glutamine synthetase adenylyltransferase</fullName>
    </alternativeName>
    <alternativeName>
        <fullName evidence="7">ATase</fullName>
    </alternativeName>
    <domain>
        <recommendedName>
            <fullName evidence="7">Glutamine synthetase adenylyl-L-tyrosine phosphorylase</fullName>
            <ecNumber evidence="7">2.7.7.89</ecNumber>
        </recommendedName>
        <alternativeName>
            <fullName evidence="7">Adenylyl removase</fullName>
            <shortName evidence="7">AR</shortName>
            <shortName evidence="7">AT-N</shortName>
        </alternativeName>
    </domain>
    <domain>
        <recommendedName>
            <fullName evidence="7">Glutamine synthetase adenylyl transferase</fullName>
            <ecNumber evidence="7">2.7.7.42</ecNumber>
        </recommendedName>
        <alternativeName>
            <fullName evidence="7">Adenylyl transferase</fullName>
            <shortName evidence="7">AT</shortName>
            <shortName evidence="7">AT-C</shortName>
        </alternativeName>
    </domain>
</protein>
<comment type="cofactor">
    <cofactor evidence="7">
        <name>Mg(2+)</name>
        <dbReference type="ChEBI" id="CHEBI:18420"/>
    </cofactor>
</comment>
<dbReference type="InterPro" id="IPR043519">
    <property type="entry name" value="NT_sf"/>
</dbReference>
<evidence type="ECO:0000313" key="10">
    <source>
        <dbReference type="EMBL" id="NMM44591.1"/>
    </source>
</evidence>
<dbReference type="Proteomes" id="UP000539372">
    <property type="component" value="Unassembled WGS sequence"/>
</dbReference>
<dbReference type="AlphaFoldDB" id="A0A7Y0DZT6"/>
<dbReference type="InterPro" id="IPR013546">
    <property type="entry name" value="PII_UdlTrfase/GS_AdlTrfase"/>
</dbReference>
<dbReference type="InterPro" id="IPR005190">
    <property type="entry name" value="GlnE_rpt_dom"/>
</dbReference>
<dbReference type="Pfam" id="PF03710">
    <property type="entry name" value="GlnE"/>
    <property type="match status" value="2"/>
</dbReference>
<evidence type="ECO:0000256" key="4">
    <source>
        <dbReference type="ARBA" id="ARBA00022840"/>
    </source>
</evidence>
<feature type="domain" description="PII-uridylyltransferase/Glutamine-synthetase adenylyltransferase" evidence="9">
    <location>
        <begin position="307"/>
        <end position="447"/>
    </location>
</feature>
<evidence type="ECO:0000256" key="5">
    <source>
        <dbReference type="ARBA" id="ARBA00022842"/>
    </source>
</evidence>
<dbReference type="GO" id="GO:0005524">
    <property type="term" value="F:ATP binding"/>
    <property type="evidence" value="ECO:0007669"/>
    <property type="project" value="UniProtKB-UniRule"/>
</dbReference>
<dbReference type="EMBL" id="JABBNT010000002">
    <property type="protein sequence ID" value="NMM44591.1"/>
    <property type="molecule type" value="Genomic_DNA"/>
</dbReference>
<sequence length="988" mass="109625">MDITAILKAIKTAELPLPEDVGTPDLPHLDDDHPMAAAFRTFCETEQGRHFLSFMFAHSGFLWSLIRRDTGFFAEIVSNGPKTAVQATLDGLRDLTDRETGDAAVMKALRVAKRKIALAVAVADILNLWPLEDLTGALADMAEAALEQSVRHALRAWRGDTATDGYVILGMGKFGSRELNYSSDIDLIVLYDTERLNPEDPDRLRQDLVRVTRNVMRLMDERTGDGYVFRTDLRLRPDPGATPLAISVLAAETYYESLGQNWERAAMIKARPVAGDIELGEAFLTHIRPFIWRKYLDFAAIQDIHSIKRQINAHRGGATIAIDGHNIKIGRGGIREIEFFAQTQQLIWGGRQPEMRVKPTCLALEQLAANGHTEPDTVRDLTLSYGFLRRLEHRLQMVADQQTQTLPEAGPEFDAVARFMGFADPDQFRMRLRTVLETVAGHYARLFEEAPDLGGDGSLVFTGADDDPDTLETLTRMGFRDASHVAGRIRIWHTGRYRATRSTRSRQILTEIKPRLLQAFANTSDPDEAFQQFDNFLSGLPSGVQLFSLFQAYPVLLDLVSEILGSAPRLAEWLSRKPVLLDSVLSEDFFEPVTAETVSPDKDGELYTAIGLSQDYQDILDAVRRWTNDRKFRIGVHLLRGIADGDRVGPAYTALAEGGLEAVLPATQTEFREAHGDVPGSSLAVVAFGKLGGGELLPMSDLDLVFVYDTDPEVSESDGARPIGPQVYYLRLCQRFVTAITTETGEGGLYEVDTRLRPAGKAGALATQFSGFESYYRLPDGEAWTWEHMALTRARPVYGDPDLRARLSKCIRAALVQERDHDKLFADVDHMRDRIEREFSPKSAWDIKYRRGGLVDVEFIAQTLQLAHASENSGILSPNTGEALERLEKHGYLGQQTARDLRDALALWRRLQAVIRLTAPNGGFDAETAPEDQKRALARAVGLTDFSDLAGPIEDAAKAVHGHYRDLIGSRAEAGRAALKKTEGDGAS</sequence>
<feature type="domain" description="Glutamate-ammonia ligase adenylyltransferase repeated" evidence="8">
    <location>
        <begin position="560"/>
        <end position="807"/>
    </location>
</feature>
<dbReference type="InterPro" id="IPR023057">
    <property type="entry name" value="GlnE"/>
</dbReference>
<keyword evidence="4 7" id="KW-0067">ATP-binding</keyword>
<dbReference type="SUPFAM" id="SSF81301">
    <property type="entry name" value="Nucleotidyltransferase"/>
    <property type="match status" value="2"/>
</dbReference>
<evidence type="ECO:0000256" key="7">
    <source>
        <dbReference type="HAMAP-Rule" id="MF_00802"/>
    </source>
</evidence>
<evidence type="ECO:0000256" key="6">
    <source>
        <dbReference type="ARBA" id="ARBA00023268"/>
    </source>
</evidence>
<dbReference type="SUPFAM" id="SSF81593">
    <property type="entry name" value="Nucleotidyltransferase substrate binding subunit/domain"/>
    <property type="match status" value="2"/>
</dbReference>
<comment type="similarity">
    <text evidence="7">Belongs to the GlnE family.</text>
</comment>
<dbReference type="RefSeq" id="WP_169624895.1">
    <property type="nucleotide sequence ID" value="NZ_JABBNT010000002.1"/>
</dbReference>
<evidence type="ECO:0000256" key="3">
    <source>
        <dbReference type="ARBA" id="ARBA00022741"/>
    </source>
</evidence>
<evidence type="ECO:0000256" key="2">
    <source>
        <dbReference type="ARBA" id="ARBA00022695"/>
    </source>
</evidence>
<accession>A0A7Y0DZT6</accession>
<dbReference type="Gene3D" id="1.20.120.1510">
    <property type="match status" value="1"/>
</dbReference>
<evidence type="ECO:0000259" key="9">
    <source>
        <dbReference type="Pfam" id="PF08335"/>
    </source>
</evidence>
<dbReference type="GO" id="GO:0047388">
    <property type="term" value="F:[glutamine synthetase]-adenylyl-L-tyrosine phosphorylase activity"/>
    <property type="evidence" value="ECO:0007669"/>
    <property type="project" value="UniProtKB-EC"/>
</dbReference>
<keyword evidence="2 7" id="KW-0548">Nucleotidyltransferase</keyword>
<dbReference type="GO" id="GO:0000820">
    <property type="term" value="P:regulation of glutamine family amino acid metabolic process"/>
    <property type="evidence" value="ECO:0007669"/>
    <property type="project" value="UniProtKB-UniRule"/>
</dbReference>
<comment type="catalytic activity">
    <reaction evidence="7">
        <text>[glutamine synthetase]-O(4)-(5'-adenylyl)-L-tyrosine + phosphate = [glutamine synthetase]-L-tyrosine + ADP</text>
        <dbReference type="Rhea" id="RHEA:43716"/>
        <dbReference type="Rhea" id="RHEA-COMP:10660"/>
        <dbReference type="Rhea" id="RHEA-COMP:10661"/>
        <dbReference type="ChEBI" id="CHEBI:43474"/>
        <dbReference type="ChEBI" id="CHEBI:46858"/>
        <dbReference type="ChEBI" id="CHEBI:83624"/>
        <dbReference type="ChEBI" id="CHEBI:456216"/>
        <dbReference type="EC" id="2.7.7.89"/>
    </reaction>
</comment>
<dbReference type="NCBIfam" id="NF008292">
    <property type="entry name" value="PRK11072.1"/>
    <property type="match status" value="1"/>
</dbReference>
<gene>
    <name evidence="7" type="primary">glnE</name>
    <name evidence="10" type="ORF">HH303_08870</name>
</gene>
<dbReference type="Gene3D" id="1.20.120.330">
    <property type="entry name" value="Nucleotidyltransferases domain 2"/>
    <property type="match status" value="2"/>
</dbReference>
<feature type="domain" description="Glutamate-ammonia ligase adenylyltransferase repeated" evidence="8">
    <location>
        <begin position="55"/>
        <end position="284"/>
    </location>
</feature>
<reference evidence="10 11" key="1">
    <citation type="submission" date="2020-04" db="EMBL/GenBank/DDBJ databases">
        <title>Rhodospirillaceae bacterium KN72 isolated from deep sea.</title>
        <authorList>
            <person name="Zhang D.-C."/>
        </authorList>
    </citation>
    <scope>NUCLEOTIDE SEQUENCE [LARGE SCALE GENOMIC DNA]</scope>
    <source>
        <strain evidence="10 11">KN72</strain>
    </source>
</reference>
<comment type="catalytic activity">
    <reaction evidence="7">
        <text>[glutamine synthetase]-L-tyrosine + ATP = [glutamine synthetase]-O(4)-(5'-adenylyl)-L-tyrosine + diphosphate</text>
        <dbReference type="Rhea" id="RHEA:18589"/>
        <dbReference type="Rhea" id="RHEA-COMP:10660"/>
        <dbReference type="Rhea" id="RHEA-COMP:10661"/>
        <dbReference type="ChEBI" id="CHEBI:30616"/>
        <dbReference type="ChEBI" id="CHEBI:33019"/>
        <dbReference type="ChEBI" id="CHEBI:46858"/>
        <dbReference type="ChEBI" id="CHEBI:83624"/>
        <dbReference type="EC" id="2.7.7.42"/>
    </reaction>
</comment>
<dbReference type="PANTHER" id="PTHR30621">
    <property type="entry name" value="GLUTAMINE SYNTHETASE ADENYLYLTRANSFERASE"/>
    <property type="match status" value="1"/>
</dbReference>
<proteinExistence type="inferred from homology"/>
<keyword evidence="3 7" id="KW-0547">Nucleotide-binding</keyword>
<keyword evidence="11" id="KW-1185">Reference proteome</keyword>
<dbReference type="EC" id="2.7.7.89" evidence="7"/>
<comment type="caution">
    <text evidence="10">The sequence shown here is derived from an EMBL/GenBank/DDBJ whole genome shotgun (WGS) entry which is preliminary data.</text>
</comment>
<keyword evidence="5 7" id="KW-0460">Magnesium</keyword>
<dbReference type="CDD" id="cd05401">
    <property type="entry name" value="NT_GlnE_GlnD_like"/>
    <property type="match status" value="2"/>
</dbReference>
<organism evidence="10 11">
    <name type="scientific">Pacificispira spongiicola</name>
    <dbReference type="NCBI Taxonomy" id="2729598"/>
    <lineage>
        <taxon>Bacteria</taxon>
        <taxon>Pseudomonadati</taxon>
        <taxon>Pseudomonadota</taxon>
        <taxon>Alphaproteobacteria</taxon>
        <taxon>Rhodospirillales</taxon>
        <taxon>Rhodospirillaceae</taxon>
        <taxon>Pacificispira</taxon>
    </lineage>
</organism>
<keyword evidence="6 7" id="KW-0511">Multifunctional enzyme</keyword>
<dbReference type="GO" id="GO:0008882">
    <property type="term" value="F:[glutamate-ammonia-ligase] adenylyltransferase activity"/>
    <property type="evidence" value="ECO:0007669"/>
    <property type="project" value="UniProtKB-UniRule"/>
</dbReference>
<dbReference type="Pfam" id="PF08335">
    <property type="entry name" value="GlnD_UR_UTase"/>
    <property type="match status" value="2"/>
</dbReference>
<evidence type="ECO:0000313" key="11">
    <source>
        <dbReference type="Proteomes" id="UP000539372"/>
    </source>
</evidence>
<dbReference type="EC" id="2.7.7.42" evidence="7"/>
<feature type="region of interest" description="Adenylyl removase" evidence="7">
    <location>
        <begin position="1"/>
        <end position="450"/>
    </location>
</feature>
<evidence type="ECO:0000259" key="8">
    <source>
        <dbReference type="Pfam" id="PF03710"/>
    </source>
</evidence>
<keyword evidence="1 7" id="KW-0808">Transferase</keyword>
<feature type="region of interest" description="Adenylyl transferase" evidence="7">
    <location>
        <begin position="454"/>
        <end position="988"/>
    </location>
</feature>
<evidence type="ECO:0000256" key="1">
    <source>
        <dbReference type="ARBA" id="ARBA00022679"/>
    </source>
</evidence>
<dbReference type="PANTHER" id="PTHR30621:SF0">
    <property type="entry name" value="BIFUNCTIONAL GLUTAMINE SYNTHETASE ADENYLYLTRANSFERASE_ADENYLYL-REMOVING ENZYME"/>
    <property type="match status" value="1"/>
</dbReference>
<dbReference type="HAMAP" id="MF_00802">
    <property type="entry name" value="GlnE"/>
    <property type="match status" value="1"/>
</dbReference>
<dbReference type="GO" id="GO:0005829">
    <property type="term" value="C:cytosol"/>
    <property type="evidence" value="ECO:0007669"/>
    <property type="project" value="TreeGrafter"/>
</dbReference>
<dbReference type="NCBIfam" id="NF010706">
    <property type="entry name" value="PRK14108.1"/>
    <property type="match status" value="1"/>
</dbReference>
<dbReference type="Gene3D" id="3.30.460.10">
    <property type="entry name" value="Beta Polymerase, domain 2"/>
    <property type="match status" value="2"/>
</dbReference>